<dbReference type="GO" id="GO:0140359">
    <property type="term" value="F:ABC-type transporter activity"/>
    <property type="evidence" value="ECO:0007669"/>
    <property type="project" value="InterPro"/>
</dbReference>
<dbReference type="InterPro" id="IPR003439">
    <property type="entry name" value="ABC_transporter-like_ATP-bd"/>
</dbReference>
<dbReference type="InterPro" id="IPR027417">
    <property type="entry name" value="P-loop_NTPase"/>
</dbReference>
<accession>A0A2P6VHX3</accession>
<dbReference type="STRING" id="554055.A0A2P6VHX3"/>
<keyword evidence="3" id="KW-0813">Transport</keyword>
<keyword evidence="13" id="KW-1185">Reference proteome</keyword>
<feature type="domain" description="ABC transporter" evidence="11">
    <location>
        <begin position="649"/>
        <end position="883"/>
    </location>
</feature>
<evidence type="ECO:0000256" key="6">
    <source>
        <dbReference type="ARBA" id="ARBA00022840"/>
    </source>
</evidence>
<evidence type="ECO:0000313" key="13">
    <source>
        <dbReference type="Proteomes" id="UP000239649"/>
    </source>
</evidence>
<dbReference type="Pfam" id="PF12698">
    <property type="entry name" value="ABC2_membrane_3"/>
    <property type="match status" value="1"/>
</dbReference>
<evidence type="ECO:0000256" key="10">
    <source>
        <dbReference type="SAM" id="Phobius"/>
    </source>
</evidence>
<feature type="compositionally biased region" description="Basic and acidic residues" evidence="9">
    <location>
        <begin position="1"/>
        <end position="12"/>
    </location>
</feature>
<feature type="transmembrane region" description="Helical" evidence="10">
    <location>
        <begin position="333"/>
        <end position="357"/>
    </location>
</feature>
<dbReference type="GO" id="GO:0016020">
    <property type="term" value="C:membrane"/>
    <property type="evidence" value="ECO:0007669"/>
    <property type="project" value="UniProtKB-SubCell"/>
</dbReference>
<evidence type="ECO:0000256" key="7">
    <source>
        <dbReference type="ARBA" id="ARBA00022989"/>
    </source>
</evidence>
<feature type="transmembrane region" description="Helical" evidence="10">
    <location>
        <begin position="290"/>
        <end position="312"/>
    </location>
</feature>
<name>A0A2P6VHX3_9CHLO</name>
<dbReference type="PANTHER" id="PTHR19229:SF205">
    <property type="entry name" value="ABC TRANSPORTER A FAMILY MEMBER 1-RELATED"/>
    <property type="match status" value="1"/>
</dbReference>
<dbReference type="GO" id="GO:0016887">
    <property type="term" value="F:ATP hydrolysis activity"/>
    <property type="evidence" value="ECO:0007669"/>
    <property type="project" value="InterPro"/>
</dbReference>
<dbReference type="PROSITE" id="PS50893">
    <property type="entry name" value="ABC_TRANSPORTER_2"/>
    <property type="match status" value="1"/>
</dbReference>
<dbReference type="Proteomes" id="UP000239649">
    <property type="component" value="Unassembled WGS sequence"/>
</dbReference>
<keyword evidence="8 10" id="KW-0472">Membrane</keyword>
<evidence type="ECO:0000256" key="9">
    <source>
        <dbReference type="SAM" id="MobiDB-lite"/>
    </source>
</evidence>
<evidence type="ECO:0000256" key="5">
    <source>
        <dbReference type="ARBA" id="ARBA00022741"/>
    </source>
</evidence>
<reference evidence="12 13" key="1">
    <citation type="journal article" date="2018" name="Plant J.">
        <title>Genome sequences of Chlorella sorokiniana UTEX 1602 and Micractinium conductrix SAG 241.80: implications to maltose excretion by a green alga.</title>
        <authorList>
            <person name="Arriola M.B."/>
            <person name="Velmurugan N."/>
            <person name="Zhang Y."/>
            <person name="Plunkett M.H."/>
            <person name="Hondzo H."/>
            <person name="Barney B.M."/>
        </authorList>
    </citation>
    <scope>NUCLEOTIDE SEQUENCE [LARGE SCALE GENOMIC DNA]</scope>
    <source>
        <strain evidence="12 13">SAG 241.80</strain>
    </source>
</reference>
<dbReference type="Pfam" id="PF00005">
    <property type="entry name" value="ABC_tran"/>
    <property type="match status" value="1"/>
</dbReference>
<sequence>MSRSGSGKDDIKSWLGTGSSLPPSANGAGDATRAPLDDETIAALLHRPWGRRFATQFAALTKKNLLVNWRNLRSTVLRVLAPLFFMLLLFLTDVALTADNPKRPYAVSNRSPEVDAVAPIPPCESDFYARTPCWDFFWTAPNGTAQQLAAYETVRDVVVPHIMAANPGRPISPDQVLQFSDPSAANAWLVANPERCPGGIHFSFPEEAQALGQFAFTLQVNQTVKYFKDKFQDPTFFFQVPLQVAVERALATHYFRNTSNLAAGWELGWDVSSSMFAHPTTNSLNIVGQVIGGFVFASNLFSTVLVLSGIVAEREQGLRQALKTMGMLESAFWLSWLAVEVLAAVLFALLLIAFGAMFQFQFFLINSFGLVFLLFFLFQLAMTSFSFMVSTMISKSSTAVVIGFVLFLIGWIFQTVVVFGFPYKPDYSSKYAWATAIFSPMPWCPLAKAAEDLGAASEDESSWGISWANRKDYCLNIPDPAAQAAAYVPGVYQNFECVMPLPTVFVILALEFVIYFLLAVFLDHVLADENGVRKGRPWYFLSPSYWCGASWRPRRHAGVRTARGERSLRPPLARGAALDAGTQRDTDVVAEEKRMHDLLEQRSGEGGSLAAQADATNAVEVFGLQKVFHAPRCKGCCSCSCLCCGCGATPAGGGRRRAPRPREFWAIKGSWFAIERGRLFCLLGPNGAGKTTTINCLTGVLPPSGGDALVYGESLGTPGGMDRIRSLMGVCPQFDVLWGELTGLEHLRLYGEIKGLPKGQVEQQVGELLAAVKLTSAGDQRTSAYSGGMRRRLSVAIALLGDPLIVYLDEPTTGMDPISRRHVWDIIEASKPGRAIVLTTHSMEEADILGDQIAIMARGRLRAIGSSLRLKQRFGSGYQLSVSVRPPGMPRTASMPDSTLADGGVSINGVSVNGGSVRGAVPGAAAALKRLFKEDLGVEPTDESKAYITFLVPKAREPQLPAFLQQLDDKRQQLGITDVQICLTSLEEVFLAIARQAEVEAAVAEGREDVTVELEGGAGSLEVALGDEYATHPVTGQHYRVLWTSDDTGRLQVLRAVPVDSLPAGRANGSSMPRGAVAPGVGDSDAASSGPGSSSEAAPGAVEMSRVA</sequence>
<dbReference type="CDD" id="cd03263">
    <property type="entry name" value="ABC_subfamily_A"/>
    <property type="match status" value="1"/>
</dbReference>
<dbReference type="GO" id="GO:0005319">
    <property type="term" value="F:lipid transporter activity"/>
    <property type="evidence" value="ECO:0007669"/>
    <property type="project" value="TreeGrafter"/>
</dbReference>
<dbReference type="InterPro" id="IPR026082">
    <property type="entry name" value="ABCA"/>
</dbReference>
<keyword evidence="4 10" id="KW-0812">Transmembrane</keyword>
<dbReference type="AlphaFoldDB" id="A0A2P6VHX3"/>
<comment type="subcellular location">
    <subcellularLocation>
        <location evidence="1">Membrane</location>
        <topology evidence="1">Multi-pass membrane protein</topology>
    </subcellularLocation>
</comment>
<dbReference type="OrthoDB" id="10255969at2759"/>
<dbReference type="EMBL" id="LHPF02000006">
    <property type="protein sequence ID" value="PSC73682.1"/>
    <property type="molecule type" value="Genomic_DNA"/>
</dbReference>
<dbReference type="InterPro" id="IPR013525">
    <property type="entry name" value="ABC2_TM"/>
</dbReference>
<proteinExistence type="inferred from homology"/>
<dbReference type="PANTHER" id="PTHR19229">
    <property type="entry name" value="ATP-BINDING CASSETTE TRANSPORTER SUBFAMILY A ABCA"/>
    <property type="match status" value="1"/>
</dbReference>
<evidence type="ECO:0000313" key="12">
    <source>
        <dbReference type="EMBL" id="PSC73682.1"/>
    </source>
</evidence>
<feature type="region of interest" description="Disordered" evidence="9">
    <location>
        <begin position="1062"/>
        <end position="1108"/>
    </location>
</feature>
<evidence type="ECO:0000256" key="8">
    <source>
        <dbReference type="ARBA" id="ARBA00023136"/>
    </source>
</evidence>
<evidence type="ECO:0000259" key="11">
    <source>
        <dbReference type="PROSITE" id="PS50893"/>
    </source>
</evidence>
<dbReference type="PROSITE" id="PS00211">
    <property type="entry name" value="ABC_TRANSPORTER_1"/>
    <property type="match status" value="1"/>
</dbReference>
<feature type="transmembrane region" description="Helical" evidence="10">
    <location>
        <begin position="79"/>
        <end position="98"/>
    </location>
</feature>
<feature type="compositionally biased region" description="Low complexity" evidence="9">
    <location>
        <begin position="1078"/>
        <end position="1108"/>
    </location>
</feature>
<keyword evidence="6" id="KW-0067">ATP-binding</keyword>
<dbReference type="SUPFAM" id="SSF52540">
    <property type="entry name" value="P-loop containing nucleoside triphosphate hydrolases"/>
    <property type="match status" value="1"/>
</dbReference>
<keyword evidence="5" id="KW-0547">Nucleotide-binding</keyword>
<dbReference type="InterPro" id="IPR003593">
    <property type="entry name" value="AAA+_ATPase"/>
</dbReference>
<dbReference type="FunFam" id="3.40.50.300:FF:000665">
    <property type="entry name" value="ABC transporter A family member 2"/>
    <property type="match status" value="1"/>
</dbReference>
<evidence type="ECO:0000256" key="3">
    <source>
        <dbReference type="ARBA" id="ARBA00022448"/>
    </source>
</evidence>
<evidence type="ECO:0000256" key="1">
    <source>
        <dbReference type="ARBA" id="ARBA00004141"/>
    </source>
</evidence>
<feature type="transmembrane region" description="Helical" evidence="10">
    <location>
        <begin position="504"/>
        <end position="526"/>
    </location>
</feature>
<dbReference type="InterPro" id="IPR017871">
    <property type="entry name" value="ABC_transporter-like_CS"/>
</dbReference>
<dbReference type="Gene3D" id="3.40.50.300">
    <property type="entry name" value="P-loop containing nucleotide triphosphate hydrolases"/>
    <property type="match status" value="1"/>
</dbReference>
<comment type="similarity">
    <text evidence="2">Belongs to the ABC transporter superfamily. ABCA family. CPR flippase (TC 3.A.1.211) subfamily.</text>
</comment>
<organism evidence="12 13">
    <name type="scientific">Micractinium conductrix</name>
    <dbReference type="NCBI Taxonomy" id="554055"/>
    <lineage>
        <taxon>Eukaryota</taxon>
        <taxon>Viridiplantae</taxon>
        <taxon>Chlorophyta</taxon>
        <taxon>core chlorophytes</taxon>
        <taxon>Trebouxiophyceae</taxon>
        <taxon>Chlorellales</taxon>
        <taxon>Chlorellaceae</taxon>
        <taxon>Chlorella clade</taxon>
        <taxon>Micractinium</taxon>
    </lineage>
</organism>
<evidence type="ECO:0000256" key="4">
    <source>
        <dbReference type="ARBA" id="ARBA00022692"/>
    </source>
</evidence>
<keyword evidence="7 10" id="KW-1133">Transmembrane helix</keyword>
<dbReference type="SMART" id="SM00382">
    <property type="entry name" value="AAA"/>
    <property type="match status" value="1"/>
</dbReference>
<gene>
    <name evidence="12" type="ORF">C2E20_2987</name>
</gene>
<dbReference type="GO" id="GO:0005524">
    <property type="term" value="F:ATP binding"/>
    <property type="evidence" value="ECO:0007669"/>
    <property type="project" value="UniProtKB-KW"/>
</dbReference>
<feature type="transmembrane region" description="Helical" evidence="10">
    <location>
        <begin position="363"/>
        <end position="387"/>
    </location>
</feature>
<feature type="region of interest" description="Disordered" evidence="9">
    <location>
        <begin position="1"/>
        <end position="32"/>
    </location>
</feature>
<protein>
    <submittedName>
        <fullName evidence="12">ABC transporter A family member 2</fullName>
    </submittedName>
</protein>
<feature type="transmembrane region" description="Helical" evidence="10">
    <location>
        <begin position="399"/>
        <end position="421"/>
    </location>
</feature>
<evidence type="ECO:0000256" key="2">
    <source>
        <dbReference type="ARBA" id="ARBA00008526"/>
    </source>
</evidence>
<comment type="caution">
    <text evidence="12">The sequence shown here is derived from an EMBL/GenBank/DDBJ whole genome shotgun (WGS) entry which is preliminary data.</text>
</comment>